<dbReference type="OrthoDB" id="9813051at2"/>
<gene>
    <name evidence="2" type="ORF">CLV38_11290</name>
</gene>
<dbReference type="Pfam" id="PF07314">
    <property type="entry name" value="Lit"/>
    <property type="match status" value="1"/>
</dbReference>
<keyword evidence="1" id="KW-0472">Membrane</keyword>
<feature type="transmembrane region" description="Helical" evidence="1">
    <location>
        <begin position="95"/>
        <end position="115"/>
    </location>
</feature>
<dbReference type="NCBIfam" id="TIGR01906">
    <property type="entry name" value="integ_TIGR01906"/>
    <property type="match status" value="1"/>
</dbReference>
<proteinExistence type="predicted"/>
<reference evidence="2 3" key="1">
    <citation type="submission" date="2018-03" db="EMBL/GenBank/DDBJ databases">
        <title>Genomic Encyclopedia of Archaeal and Bacterial Type Strains, Phase II (KMG-II): from individual species to whole genera.</title>
        <authorList>
            <person name="Goeker M."/>
        </authorList>
    </citation>
    <scope>NUCLEOTIDE SEQUENCE [LARGE SCALE GENOMIC DNA]</scope>
    <source>
        <strain evidence="2 3">DSM 13175</strain>
    </source>
</reference>
<keyword evidence="1" id="KW-0812">Transmembrane</keyword>
<protein>
    <submittedName>
        <fullName evidence="2">Integral membrane protein (TIGR01906 family)</fullName>
    </submittedName>
</protein>
<organism evidence="2 3">
    <name type="scientific">Alkalibacterium olivapovliticus</name>
    <dbReference type="NCBI Taxonomy" id="99907"/>
    <lineage>
        <taxon>Bacteria</taxon>
        <taxon>Bacillati</taxon>
        <taxon>Bacillota</taxon>
        <taxon>Bacilli</taxon>
        <taxon>Lactobacillales</taxon>
        <taxon>Carnobacteriaceae</taxon>
        <taxon>Alkalibacterium</taxon>
    </lineage>
</organism>
<keyword evidence="3" id="KW-1185">Reference proteome</keyword>
<dbReference type="RefSeq" id="WP_106193592.1">
    <property type="nucleotide sequence ID" value="NZ_PVTO01000012.1"/>
</dbReference>
<evidence type="ECO:0000256" key="1">
    <source>
        <dbReference type="SAM" id="Phobius"/>
    </source>
</evidence>
<keyword evidence="1" id="KW-1133">Transmembrane helix</keyword>
<dbReference type="InterPro" id="IPR010178">
    <property type="entry name" value="Lit"/>
</dbReference>
<feature type="transmembrane region" description="Helical" evidence="1">
    <location>
        <begin position="180"/>
        <end position="202"/>
    </location>
</feature>
<dbReference type="EMBL" id="PVTO01000012">
    <property type="protein sequence ID" value="PRY82434.1"/>
    <property type="molecule type" value="Genomic_DNA"/>
</dbReference>
<evidence type="ECO:0000313" key="3">
    <source>
        <dbReference type="Proteomes" id="UP000238205"/>
    </source>
</evidence>
<feature type="transmembrane region" description="Helical" evidence="1">
    <location>
        <begin position="127"/>
        <end position="146"/>
    </location>
</feature>
<accession>A0A2T0W7F6</accession>
<comment type="caution">
    <text evidence="2">The sequence shown here is derived from an EMBL/GenBank/DDBJ whole genome shotgun (WGS) entry which is preliminary data.</text>
</comment>
<name>A0A2T0W7F6_9LACT</name>
<evidence type="ECO:0000313" key="2">
    <source>
        <dbReference type="EMBL" id="PRY82434.1"/>
    </source>
</evidence>
<dbReference type="AlphaFoldDB" id="A0A2T0W7F6"/>
<sequence length="224" mass="25720">MKKRMIIILGFISIALFILSLSIAVTINFTPLYAFDIGYLSISESINMSRETILLNYRVLMEYLNSPWVSELAMPDFPSSERGLFHFVEVKRLFLINYSILLVSGIGTVSFIVYSGKKKLHKRFLSFFRYGILLSAALITSVIISFDRLFLLFHQTFFNNDAWLFDPSTDPIIRALPAAFFMHTFVLAFGLVLVLLITGYLFTKSKIRTQSRTRSQTSETSQLY</sequence>
<dbReference type="Proteomes" id="UP000238205">
    <property type="component" value="Unassembled WGS sequence"/>
</dbReference>